<keyword evidence="1" id="KW-1133">Transmembrane helix</keyword>
<reference evidence="2" key="1">
    <citation type="journal article" date="2023" name="Nat. Commun.">
        <title>Diploid and tetraploid genomes of Acorus and the evolution of monocots.</title>
        <authorList>
            <person name="Ma L."/>
            <person name="Liu K.W."/>
            <person name="Li Z."/>
            <person name="Hsiao Y.Y."/>
            <person name="Qi Y."/>
            <person name="Fu T."/>
            <person name="Tang G.D."/>
            <person name="Zhang D."/>
            <person name="Sun W.H."/>
            <person name="Liu D.K."/>
            <person name="Li Y."/>
            <person name="Chen G.Z."/>
            <person name="Liu X.D."/>
            <person name="Liao X.Y."/>
            <person name="Jiang Y.T."/>
            <person name="Yu X."/>
            <person name="Hao Y."/>
            <person name="Huang J."/>
            <person name="Zhao X.W."/>
            <person name="Ke S."/>
            <person name="Chen Y.Y."/>
            <person name="Wu W.L."/>
            <person name="Hsu J.L."/>
            <person name="Lin Y.F."/>
            <person name="Huang M.D."/>
            <person name="Li C.Y."/>
            <person name="Huang L."/>
            <person name="Wang Z.W."/>
            <person name="Zhao X."/>
            <person name="Zhong W.Y."/>
            <person name="Peng D.H."/>
            <person name="Ahmad S."/>
            <person name="Lan S."/>
            <person name="Zhang J.S."/>
            <person name="Tsai W.C."/>
            <person name="Van de Peer Y."/>
            <person name="Liu Z.J."/>
        </authorList>
    </citation>
    <scope>NUCLEOTIDE SEQUENCE</scope>
    <source>
        <strain evidence="2">CP</strain>
    </source>
</reference>
<protein>
    <submittedName>
        <fullName evidence="2">Uncharacterized protein</fullName>
    </submittedName>
</protein>
<gene>
    <name evidence="2" type="ORF">QJS10_CPA06g00121</name>
</gene>
<evidence type="ECO:0000256" key="1">
    <source>
        <dbReference type="SAM" id="Phobius"/>
    </source>
</evidence>
<evidence type="ECO:0000313" key="3">
    <source>
        <dbReference type="Proteomes" id="UP001180020"/>
    </source>
</evidence>
<keyword evidence="1" id="KW-0812">Transmembrane</keyword>
<feature type="transmembrane region" description="Helical" evidence="1">
    <location>
        <begin position="22"/>
        <end position="42"/>
    </location>
</feature>
<keyword evidence="3" id="KW-1185">Reference proteome</keyword>
<evidence type="ECO:0000313" key="2">
    <source>
        <dbReference type="EMBL" id="KAK1313205.1"/>
    </source>
</evidence>
<name>A0AAV9EHL5_ACOCL</name>
<dbReference type="AlphaFoldDB" id="A0AAV9EHL5"/>
<organism evidence="2 3">
    <name type="scientific">Acorus calamus</name>
    <name type="common">Sweet flag</name>
    <dbReference type="NCBI Taxonomy" id="4465"/>
    <lineage>
        <taxon>Eukaryota</taxon>
        <taxon>Viridiplantae</taxon>
        <taxon>Streptophyta</taxon>
        <taxon>Embryophyta</taxon>
        <taxon>Tracheophyta</taxon>
        <taxon>Spermatophyta</taxon>
        <taxon>Magnoliopsida</taxon>
        <taxon>Liliopsida</taxon>
        <taxon>Acoraceae</taxon>
        <taxon>Acorus</taxon>
    </lineage>
</organism>
<proteinExistence type="predicted"/>
<keyword evidence="1" id="KW-0472">Membrane</keyword>
<dbReference type="EMBL" id="JAUJYO010000006">
    <property type="protein sequence ID" value="KAK1313205.1"/>
    <property type="molecule type" value="Genomic_DNA"/>
</dbReference>
<accession>A0AAV9EHL5</accession>
<dbReference type="Proteomes" id="UP001180020">
    <property type="component" value="Unassembled WGS sequence"/>
</dbReference>
<sequence length="67" mass="7391">MGPTISTYLEDKNHSMSHPDKGISTLFVVLILFPTIVILKAFNSDADEQANLALELCAGEVKEVYDH</sequence>
<reference evidence="2" key="2">
    <citation type="submission" date="2023-06" db="EMBL/GenBank/DDBJ databases">
        <authorList>
            <person name="Ma L."/>
            <person name="Liu K.-W."/>
            <person name="Li Z."/>
            <person name="Hsiao Y.-Y."/>
            <person name="Qi Y."/>
            <person name="Fu T."/>
            <person name="Tang G."/>
            <person name="Zhang D."/>
            <person name="Sun W.-H."/>
            <person name="Liu D.-K."/>
            <person name="Li Y."/>
            <person name="Chen G.-Z."/>
            <person name="Liu X.-D."/>
            <person name="Liao X.-Y."/>
            <person name="Jiang Y.-T."/>
            <person name="Yu X."/>
            <person name="Hao Y."/>
            <person name="Huang J."/>
            <person name="Zhao X.-W."/>
            <person name="Ke S."/>
            <person name="Chen Y.-Y."/>
            <person name="Wu W.-L."/>
            <person name="Hsu J.-L."/>
            <person name="Lin Y.-F."/>
            <person name="Huang M.-D."/>
            <person name="Li C.-Y."/>
            <person name="Huang L."/>
            <person name="Wang Z.-W."/>
            <person name="Zhao X."/>
            <person name="Zhong W.-Y."/>
            <person name="Peng D.-H."/>
            <person name="Ahmad S."/>
            <person name="Lan S."/>
            <person name="Zhang J.-S."/>
            <person name="Tsai W.-C."/>
            <person name="Van De Peer Y."/>
            <person name="Liu Z.-J."/>
        </authorList>
    </citation>
    <scope>NUCLEOTIDE SEQUENCE</scope>
    <source>
        <strain evidence="2">CP</strain>
        <tissue evidence="2">Leaves</tissue>
    </source>
</reference>
<comment type="caution">
    <text evidence="2">The sequence shown here is derived from an EMBL/GenBank/DDBJ whole genome shotgun (WGS) entry which is preliminary data.</text>
</comment>